<proteinExistence type="predicted"/>
<dbReference type="RefSeq" id="WP_034295845.1">
    <property type="nucleotide sequence ID" value="NZ_CP091519.2"/>
</dbReference>
<gene>
    <name evidence="3" type="ORF">NCTC10283_00627</name>
</gene>
<name>A0A376BLG4_9NEIS</name>
<keyword evidence="4" id="KW-1185">Reference proteome</keyword>
<feature type="region of interest" description="Disordered" evidence="1">
    <location>
        <begin position="111"/>
        <end position="136"/>
    </location>
</feature>
<protein>
    <recommendedName>
        <fullName evidence="5">EF hand</fullName>
    </recommendedName>
</protein>
<dbReference type="SUPFAM" id="SSF47473">
    <property type="entry name" value="EF-hand"/>
    <property type="match status" value="1"/>
</dbReference>
<evidence type="ECO:0000313" key="4">
    <source>
        <dbReference type="Proteomes" id="UP000254209"/>
    </source>
</evidence>
<evidence type="ECO:0008006" key="5">
    <source>
        <dbReference type="Google" id="ProtNLM"/>
    </source>
</evidence>
<dbReference type="AlphaFoldDB" id="A0A376BLG4"/>
<feature type="signal peptide" evidence="2">
    <location>
        <begin position="1"/>
        <end position="20"/>
    </location>
</feature>
<sequence>MKKQLFCAIVLASMATPAWACSQLPAFQVFMAINDVNKDGALSRREFLNAKLSNADFGNNLRIQFKLNKRTFRRLDSNRDGMLRNEDQNAWYDLVQYKRAPCADWEEEMQRMIQQDKSRQTSPNSDIQETIWLPAQ</sequence>
<organism evidence="3 4">
    <name type="scientific">Alysiella crassa</name>
    <dbReference type="NCBI Taxonomy" id="153491"/>
    <lineage>
        <taxon>Bacteria</taxon>
        <taxon>Pseudomonadati</taxon>
        <taxon>Pseudomonadota</taxon>
        <taxon>Betaproteobacteria</taxon>
        <taxon>Neisseriales</taxon>
        <taxon>Neisseriaceae</taxon>
        <taxon>Alysiella</taxon>
    </lineage>
</organism>
<evidence type="ECO:0000313" key="3">
    <source>
        <dbReference type="EMBL" id="SSY70531.1"/>
    </source>
</evidence>
<keyword evidence="2" id="KW-0732">Signal</keyword>
<dbReference type="PROSITE" id="PS00018">
    <property type="entry name" value="EF_HAND_1"/>
    <property type="match status" value="1"/>
</dbReference>
<accession>A0A376BLG4</accession>
<dbReference type="EMBL" id="UFSO01000002">
    <property type="protein sequence ID" value="SSY70531.1"/>
    <property type="molecule type" value="Genomic_DNA"/>
</dbReference>
<dbReference type="InterPro" id="IPR011992">
    <property type="entry name" value="EF-hand-dom_pair"/>
</dbReference>
<dbReference type="InterPro" id="IPR018247">
    <property type="entry name" value="EF_Hand_1_Ca_BS"/>
</dbReference>
<dbReference type="Proteomes" id="UP000254209">
    <property type="component" value="Unassembled WGS sequence"/>
</dbReference>
<dbReference type="Gene3D" id="1.10.238.10">
    <property type="entry name" value="EF-hand"/>
    <property type="match status" value="1"/>
</dbReference>
<reference evidence="3 4" key="1">
    <citation type="submission" date="2018-06" db="EMBL/GenBank/DDBJ databases">
        <authorList>
            <consortium name="Pathogen Informatics"/>
            <person name="Doyle S."/>
        </authorList>
    </citation>
    <scope>NUCLEOTIDE SEQUENCE [LARGE SCALE GENOMIC DNA]</scope>
    <source>
        <strain evidence="3 4">NCTC10283</strain>
    </source>
</reference>
<feature type="chain" id="PRO_5016812403" description="EF hand" evidence="2">
    <location>
        <begin position="21"/>
        <end position="136"/>
    </location>
</feature>
<evidence type="ECO:0000256" key="1">
    <source>
        <dbReference type="SAM" id="MobiDB-lite"/>
    </source>
</evidence>
<evidence type="ECO:0000256" key="2">
    <source>
        <dbReference type="SAM" id="SignalP"/>
    </source>
</evidence>